<keyword evidence="5" id="KW-0349">Heme</keyword>
<comment type="similarity">
    <text evidence="12">Belongs to the cytochrome b561 family.</text>
</comment>
<dbReference type="EMBL" id="WTYT01000001">
    <property type="protein sequence ID" value="MXO64284.1"/>
    <property type="molecule type" value="Genomic_DNA"/>
</dbReference>
<dbReference type="InterPro" id="IPR011577">
    <property type="entry name" value="Cyt_b561_bac/Ni-Hgenase"/>
</dbReference>
<dbReference type="Pfam" id="PF01292">
    <property type="entry name" value="Ni_hydr_CYTB"/>
    <property type="match status" value="1"/>
</dbReference>
<feature type="transmembrane region" description="Helical" evidence="13">
    <location>
        <begin position="7"/>
        <end position="28"/>
    </location>
</feature>
<dbReference type="GO" id="GO:0020037">
    <property type="term" value="F:heme binding"/>
    <property type="evidence" value="ECO:0007669"/>
    <property type="project" value="TreeGrafter"/>
</dbReference>
<evidence type="ECO:0000256" key="3">
    <source>
        <dbReference type="ARBA" id="ARBA00022448"/>
    </source>
</evidence>
<dbReference type="RefSeq" id="WP_160734734.1">
    <property type="nucleotide sequence ID" value="NZ_WTYT01000001.1"/>
</dbReference>
<evidence type="ECO:0000256" key="6">
    <source>
        <dbReference type="ARBA" id="ARBA00022692"/>
    </source>
</evidence>
<dbReference type="Proteomes" id="UP000438476">
    <property type="component" value="Unassembled WGS sequence"/>
</dbReference>
<protein>
    <submittedName>
        <fullName evidence="15">Cytochrome b</fullName>
    </submittedName>
</protein>
<dbReference type="OrthoDB" id="1247465at2"/>
<feature type="domain" description="Cytochrome b561 bacterial/Ni-hydrogenase" evidence="14">
    <location>
        <begin position="5"/>
        <end position="175"/>
    </location>
</feature>
<evidence type="ECO:0000256" key="8">
    <source>
        <dbReference type="ARBA" id="ARBA00022982"/>
    </source>
</evidence>
<evidence type="ECO:0000259" key="14">
    <source>
        <dbReference type="Pfam" id="PF01292"/>
    </source>
</evidence>
<evidence type="ECO:0000313" key="16">
    <source>
        <dbReference type="Proteomes" id="UP000438476"/>
    </source>
</evidence>
<dbReference type="SUPFAM" id="SSF81342">
    <property type="entry name" value="Transmembrane di-heme cytochromes"/>
    <property type="match status" value="1"/>
</dbReference>
<keyword evidence="4" id="KW-1003">Cell membrane</keyword>
<dbReference type="InterPro" id="IPR052168">
    <property type="entry name" value="Cytochrome_b561_oxidase"/>
</dbReference>
<gene>
    <name evidence="15" type="ORF">GRI91_00720</name>
</gene>
<keyword evidence="8" id="KW-0249">Electron transport</keyword>
<comment type="subcellular location">
    <subcellularLocation>
        <location evidence="2">Cell membrane</location>
        <topology evidence="2">Multi-pass membrane protein</topology>
    </subcellularLocation>
</comment>
<dbReference type="AlphaFoldDB" id="A0A6I4SZP9"/>
<name>A0A6I4SZP9_9SPHN</name>
<keyword evidence="16" id="KW-1185">Reference proteome</keyword>
<evidence type="ECO:0000256" key="4">
    <source>
        <dbReference type="ARBA" id="ARBA00022475"/>
    </source>
</evidence>
<sequence length="181" mass="19742">MPKSRYSLGAMIMHWLIAIAVITNWQLAQQAEGLPRDQAGPLMDVHKALGMTILALTILRIIWRLTHDQPAMSAALKGWEVILAKIVHALFYIILISLPVLGWIGSSSFGGGIDMFGLFTLPPLPVANDRDAGGLIFSVHATMGTALILLVGLHILGALKHQFIDRNGELYRMLPFGTPKA</sequence>
<reference evidence="15 16" key="1">
    <citation type="submission" date="2019-12" db="EMBL/GenBank/DDBJ databases">
        <title>Genomic-based taxomic classification of the family Erythrobacteraceae.</title>
        <authorList>
            <person name="Xu L."/>
        </authorList>
    </citation>
    <scope>NUCLEOTIDE SEQUENCE [LARGE SCALE GENOMIC DNA]</scope>
    <source>
        <strain evidence="15 16">LMG 29518</strain>
    </source>
</reference>
<dbReference type="PANTHER" id="PTHR30529">
    <property type="entry name" value="CYTOCHROME B561"/>
    <property type="match status" value="1"/>
</dbReference>
<comment type="caution">
    <text evidence="15">The sequence shown here is derived from an EMBL/GenBank/DDBJ whole genome shotgun (WGS) entry which is preliminary data.</text>
</comment>
<keyword evidence="11 13" id="KW-0472">Membrane</keyword>
<dbReference type="GO" id="GO:0046872">
    <property type="term" value="F:metal ion binding"/>
    <property type="evidence" value="ECO:0007669"/>
    <property type="project" value="UniProtKB-KW"/>
</dbReference>
<keyword evidence="6 13" id="KW-0812">Transmembrane</keyword>
<accession>A0A6I4SZP9</accession>
<evidence type="ECO:0000256" key="13">
    <source>
        <dbReference type="SAM" id="Phobius"/>
    </source>
</evidence>
<dbReference type="GO" id="GO:0005886">
    <property type="term" value="C:plasma membrane"/>
    <property type="evidence" value="ECO:0007669"/>
    <property type="project" value="UniProtKB-SubCell"/>
</dbReference>
<evidence type="ECO:0000256" key="2">
    <source>
        <dbReference type="ARBA" id="ARBA00004651"/>
    </source>
</evidence>
<evidence type="ECO:0000256" key="5">
    <source>
        <dbReference type="ARBA" id="ARBA00022617"/>
    </source>
</evidence>
<dbReference type="PANTHER" id="PTHR30529:SF1">
    <property type="entry name" value="CYTOCHROME B561 HOMOLOG 2"/>
    <property type="match status" value="1"/>
</dbReference>
<dbReference type="InterPro" id="IPR016174">
    <property type="entry name" value="Di-haem_cyt_TM"/>
</dbReference>
<comment type="cofactor">
    <cofactor evidence="1">
        <name>heme b</name>
        <dbReference type="ChEBI" id="CHEBI:60344"/>
    </cofactor>
</comment>
<proteinExistence type="inferred from homology"/>
<evidence type="ECO:0000256" key="1">
    <source>
        <dbReference type="ARBA" id="ARBA00001970"/>
    </source>
</evidence>
<evidence type="ECO:0000256" key="7">
    <source>
        <dbReference type="ARBA" id="ARBA00022723"/>
    </source>
</evidence>
<evidence type="ECO:0000256" key="12">
    <source>
        <dbReference type="ARBA" id="ARBA00037975"/>
    </source>
</evidence>
<keyword evidence="10" id="KW-0408">Iron</keyword>
<feature type="transmembrane region" description="Helical" evidence="13">
    <location>
        <begin position="48"/>
        <end position="65"/>
    </location>
</feature>
<dbReference type="Gene3D" id="1.20.950.20">
    <property type="entry name" value="Transmembrane di-heme cytochromes, Chain C"/>
    <property type="match status" value="1"/>
</dbReference>
<keyword evidence="3" id="KW-0813">Transport</keyword>
<dbReference type="GO" id="GO:0022904">
    <property type="term" value="P:respiratory electron transport chain"/>
    <property type="evidence" value="ECO:0007669"/>
    <property type="project" value="InterPro"/>
</dbReference>
<evidence type="ECO:0000256" key="11">
    <source>
        <dbReference type="ARBA" id="ARBA00023136"/>
    </source>
</evidence>
<feature type="transmembrane region" description="Helical" evidence="13">
    <location>
        <begin position="133"/>
        <end position="156"/>
    </location>
</feature>
<keyword evidence="9 13" id="KW-1133">Transmembrane helix</keyword>
<keyword evidence="7" id="KW-0479">Metal-binding</keyword>
<evidence type="ECO:0000256" key="10">
    <source>
        <dbReference type="ARBA" id="ARBA00023004"/>
    </source>
</evidence>
<evidence type="ECO:0000256" key="9">
    <source>
        <dbReference type="ARBA" id="ARBA00022989"/>
    </source>
</evidence>
<feature type="transmembrane region" description="Helical" evidence="13">
    <location>
        <begin position="86"/>
        <end position="113"/>
    </location>
</feature>
<evidence type="ECO:0000313" key="15">
    <source>
        <dbReference type="EMBL" id="MXO64284.1"/>
    </source>
</evidence>
<organism evidence="15 16">
    <name type="scientific">Altericroceibacterium endophyticum</name>
    <dbReference type="NCBI Taxonomy" id="1808508"/>
    <lineage>
        <taxon>Bacteria</taxon>
        <taxon>Pseudomonadati</taxon>
        <taxon>Pseudomonadota</taxon>
        <taxon>Alphaproteobacteria</taxon>
        <taxon>Sphingomonadales</taxon>
        <taxon>Erythrobacteraceae</taxon>
        <taxon>Altericroceibacterium</taxon>
    </lineage>
</organism>
<dbReference type="GO" id="GO:0009055">
    <property type="term" value="F:electron transfer activity"/>
    <property type="evidence" value="ECO:0007669"/>
    <property type="project" value="InterPro"/>
</dbReference>